<reference evidence="2 3" key="1">
    <citation type="submission" date="2019-05" db="EMBL/GenBank/DDBJ databases">
        <title>Another draft genome of Portunus trituberculatus and its Hox gene families provides insights of decapod evolution.</title>
        <authorList>
            <person name="Jeong J.-H."/>
            <person name="Song I."/>
            <person name="Kim S."/>
            <person name="Choi T."/>
            <person name="Kim D."/>
            <person name="Ryu S."/>
            <person name="Kim W."/>
        </authorList>
    </citation>
    <scope>NUCLEOTIDE SEQUENCE [LARGE SCALE GENOMIC DNA]</scope>
    <source>
        <tissue evidence="2">Muscle</tissue>
    </source>
</reference>
<comment type="caution">
    <text evidence="2">The sequence shown here is derived from an EMBL/GenBank/DDBJ whole genome shotgun (WGS) entry which is preliminary data.</text>
</comment>
<organism evidence="2 3">
    <name type="scientific">Portunus trituberculatus</name>
    <name type="common">Swimming crab</name>
    <name type="synonym">Neptunus trituberculatus</name>
    <dbReference type="NCBI Taxonomy" id="210409"/>
    <lineage>
        <taxon>Eukaryota</taxon>
        <taxon>Metazoa</taxon>
        <taxon>Ecdysozoa</taxon>
        <taxon>Arthropoda</taxon>
        <taxon>Crustacea</taxon>
        <taxon>Multicrustacea</taxon>
        <taxon>Malacostraca</taxon>
        <taxon>Eumalacostraca</taxon>
        <taxon>Eucarida</taxon>
        <taxon>Decapoda</taxon>
        <taxon>Pleocyemata</taxon>
        <taxon>Brachyura</taxon>
        <taxon>Eubrachyura</taxon>
        <taxon>Portunoidea</taxon>
        <taxon>Portunidae</taxon>
        <taxon>Portuninae</taxon>
        <taxon>Portunus</taxon>
    </lineage>
</organism>
<name>A0A5B7FCU0_PORTR</name>
<feature type="region of interest" description="Disordered" evidence="1">
    <location>
        <begin position="23"/>
        <end position="65"/>
    </location>
</feature>
<dbReference type="EMBL" id="VSRR010006727">
    <property type="protein sequence ID" value="MPC45430.1"/>
    <property type="molecule type" value="Genomic_DNA"/>
</dbReference>
<protein>
    <submittedName>
        <fullName evidence="2">Uncharacterized protein</fullName>
    </submittedName>
</protein>
<evidence type="ECO:0000313" key="3">
    <source>
        <dbReference type="Proteomes" id="UP000324222"/>
    </source>
</evidence>
<keyword evidence="3" id="KW-1185">Reference proteome</keyword>
<evidence type="ECO:0000313" key="2">
    <source>
        <dbReference type="EMBL" id="MPC45430.1"/>
    </source>
</evidence>
<feature type="compositionally biased region" description="Basic residues" evidence="1">
    <location>
        <begin position="53"/>
        <end position="65"/>
    </location>
</feature>
<sequence>MIPLVIGTTDIETNYRTWEPVWRGARPKPPRDRRGETTHAHRPNLPVPWWSSGKRRTGRKKRKTT</sequence>
<dbReference type="AlphaFoldDB" id="A0A5B7FCU0"/>
<dbReference type="Proteomes" id="UP000324222">
    <property type="component" value="Unassembled WGS sequence"/>
</dbReference>
<feature type="compositionally biased region" description="Basic and acidic residues" evidence="1">
    <location>
        <begin position="29"/>
        <end position="39"/>
    </location>
</feature>
<accession>A0A5B7FCU0</accession>
<proteinExistence type="predicted"/>
<evidence type="ECO:0000256" key="1">
    <source>
        <dbReference type="SAM" id="MobiDB-lite"/>
    </source>
</evidence>
<gene>
    <name evidence="2" type="ORF">E2C01_039128</name>
</gene>